<evidence type="ECO:0008006" key="4">
    <source>
        <dbReference type="Google" id="ProtNLM"/>
    </source>
</evidence>
<accession>A0AAV9V6P3</accession>
<feature type="compositionally biased region" description="Low complexity" evidence="1">
    <location>
        <begin position="373"/>
        <end position="387"/>
    </location>
</feature>
<sequence>MESLISPFQPLRHRHPVICAKVLNKLEETPGICREDALALHSLIWFTTNEALFRGFSSLSVDQLNDLGKLTQIGLRNLRNYEGRPAATIETPKITPVQSPMTSPMPASQSSPTSSPASTPVSDLGLAIIEHLGIKVPLPTLPGGRRATSAKYESNCRSRQQALCAITGIDMEDYDETAQPFPHSSLQLKSISNIITWRFISILLGEELRDMLAKELFTESEGIHTTANGLWVDSAIRRRYDTGNFVLLPIQRPKDDPYYFDAEYVCHSSKNGMKHLQTYLPLDPEYQCRFDVEGNPIRMNLGSPRTLEGGNIIRLSTTDPAQFPLPSPTLLFWHDYLWKVLGFAGLQGPRSRYDGRLSNSEKDTTRRPGKRGLGTSPSGSRTGSARGSDSDGSDHGKDVSGPLNSGVDGSYDDHEDPDIEIDRHLDDEFESDDERNDDDDDDEDAIHKEAMTNGAQSKLSPEFYAWYMEAEQRFIEDVEKFNARCGYKG</sequence>
<feature type="compositionally biased region" description="Basic and acidic residues" evidence="1">
    <location>
        <begin position="351"/>
        <end position="366"/>
    </location>
</feature>
<proteinExistence type="predicted"/>
<name>A0AAV9V6P3_9PEZI</name>
<dbReference type="EMBL" id="JAVHNQ010000002">
    <property type="protein sequence ID" value="KAK6355476.1"/>
    <property type="molecule type" value="Genomic_DNA"/>
</dbReference>
<reference evidence="2 3" key="1">
    <citation type="submission" date="2019-10" db="EMBL/GenBank/DDBJ databases">
        <authorList>
            <person name="Palmer J.M."/>
        </authorList>
    </citation>
    <scope>NUCLEOTIDE SEQUENCE [LARGE SCALE GENOMIC DNA]</scope>
    <source>
        <strain evidence="2 3">TWF696</strain>
    </source>
</reference>
<gene>
    <name evidence="2" type="ORF">TWF696_004573</name>
</gene>
<organism evidence="2 3">
    <name type="scientific">Orbilia brochopaga</name>
    <dbReference type="NCBI Taxonomy" id="3140254"/>
    <lineage>
        <taxon>Eukaryota</taxon>
        <taxon>Fungi</taxon>
        <taxon>Dikarya</taxon>
        <taxon>Ascomycota</taxon>
        <taxon>Pezizomycotina</taxon>
        <taxon>Orbiliomycetes</taxon>
        <taxon>Orbiliales</taxon>
        <taxon>Orbiliaceae</taxon>
        <taxon>Orbilia</taxon>
    </lineage>
</organism>
<evidence type="ECO:0000256" key="1">
    <source>
        <dbReference type="SAM" id="MobiDB-lite"/>
    </source>
</evidence>
<keyword evidence="3" id="KW-1185">Reference proteome</keyword>
<feature type="compositionally biased region" description="Low complexity" evidence="1">
    <location>
        <begin position="98"/>
        <end position="119"/>
    </location>
</feature>
<feature type="compositionally biased region" description="Basic and acidic residues" evidence="1">
    <location>
        <begin position="388"/>
        <end position="398"/>
    </location>
</feature>
<dbReference type="AlphaFoldDB" id="A0AAV9V6P3"/>
<dbReference type="Proteomes" id="UP001375240">
    <property type="component" value="Unassembled WGS sequence"/>
</dbReference>
<comment type="caution">
    <text evidence="2">The sequence shown here is derived from an EMBL/GenBank/DDBJ whole genome shotgun (WGS) entry which is preliminary data.</text>
</comment>
<feature type="region of interest" description="Disordered" evidence="1">
    <location>
        <begin position="350"/>
        <end position="460"/>
    </location>
</feature>
<feature type="region of interest" description="Disordered" evidence="1">
    <location>
        <begin position="95"/>
        <end position="119"/>
    </location>
</feature>
<evidence type="ECO:0000313" key="3">
    <source>
        <dbReference type="Proteomes" id="UP001375240"/>
    </source>
</evidence>
<evidence type="ECO:0000313" key="2">
    <source>
        <dbReference type="EMBL" id="KAK6355476.1"/>
    </source>
</evidence>
<feature type="compositionally biased region" description="Acidic residues" evidence="1">
    <location>
        <begin position="427"/>
        <end position="444"/>
    </location>
</feature>
<protein>
    <recommendedName>
        <fullName evidence="4">HNH nuclease domain-containing protein</fullName>
    </recommendedName>
</protein>